<dbReference type="InterPro" id="IPR027417">
    <property type="entry name" value="P-loop_NTPase"/>
</dbReference>
<proteinExistence type="predicted"/>
<evidence type="ECO:0000313" key="2">
    <source>
        <dbReference type="EMBL" id="VFK57479.1"/>
    </source>
</evidence>
<organism evidence="1">
    <name type="scientific">Candidatus Kentrum sp. TUN</name>
    <dbReference type="NCBI Taxonomy" id="2126343"/>
    <lineage>
        <taxon>Bacteria</taxon>
        <taxon>Pseudomonadati</taxon>
        <taxon>Pseudomonadota</taxon>
        <taxon>Gammaproteobacteria</taxon>
        <taxon>Candidatus Kentrum</taxon>
    </lineage>
</organism>
<dbReference type="EMBL" id="CAADFV010000005">
    <property type="protein sequence ID" value="VFK51225.1"/>
    <property type="molecule type" value="Genomic_DNA"/>
</dbReference>
<gene>
    <name evidence="1" type="ORF">BECKTUN1418E_GA0071001_100542</name>
    <name evidence="2" type="ORF">BECKTUN1418F_GA0071002_11178</name>
</gene>
<dbReference type="EMBL" id="CAADFY010000117">
    <property type="protein sequence ID" value="VFK57479.1"/>
    <property type="molecule type" value="Genomic_DNA"/>
</dbReference>
<name>A0A450ZBP8_9GAMM</name>
<protein>
    <submittedName>
        <fullName evidence="1">Uncharacterized protein</fullName>
    </submittedName>
</protein>
<dbReference type="AlphaFoldDB" id="A0A450ZBP8"/>
<sequence>MPTGAGRNGKNCNFFFIVKRLVVNVMSYKKTCIITISGGVSSGKSPIAKKFEDIAKAKEFSVIVNDHCLYSFNPNFDEDYNDTVDYIQALNIDVGIIVVGMDSMSDFSIRFSGGCPQAPMDFLIRN</sequence>
<reference evidence="1" key="1">
    <citation type="submission" date="2019-02" db="EMBL/GenBank/DDBJ databases">
        <authorList>
            <person name="Gruber-Vodicka R. H."/>
            <person name="Seah K. B. B."/>
        </authorList>
    </citation>
    <scope>NUCLEOTIDE SEQUENCE</scope>
    <source>
        <strain evidence="1">BECK_BY2</strain>
        <strain evidence="2">BECK_BY3</strain>
    </source>
</reference>
<dbReference type="SUPFAM" id="SSF52540">
    <property type="entry name" value="P-loop containing nucleoside triphosphate hydrolases"/>
    <property type="match status" value="1"/>
</dbReference>
<evidence type="ECO:0000313" key="1">
    <source>
        <dbReference type="EMBL" id="VFK51225.1"/>
    </source>
</evidence>
<accession>A0A450ZBP8</accession>